<reference evidence="2 3" key="1">
    <citation type="journal article" date="2021" name="Elife">
        <title>Chloroplast acquisition without the gene transfer in kleptoplastic sea slugs, Plakobranchus ocellatus.</title>
        <authorList>
            <person name="Maeda T."/>
            <person name="Takahashi S."/>
            <person name="Yoshida T."/>
            <person name="Shimamura S."/>
            <person name="Takaki Y."/>
            <person name="Nagai Y."/>
            <person name="Toyoda A."/>
            <person name="Suzuki Y."/>
            <person name="Arimoto A."/>
            <person name="Ishii H."/>
            <person name="Satoh N."/>
            <person name="Nishiyama T."/>
            <person name="Hasebe M."/>
            <person name="Maruyama T."/>
            <person name="Minagawa J."/>
            <person name="Obokata J."/>
            <person name="Shigenobu S."/>
        </authorList>
    </citation>
    <scope>NUCLEOTIDE SEQUENCE [LARGE SCALE GENOMIC DNA]</scope>
</reference>
<evidence type="ECO:0000256" key="1">
    <source>
        <dbReference type="SAM" id="MobiDB-lite"/>
    </source>
</evidence>
<gene>
    <name evidence="2" type="ORF">PoB_001793500</name>
</gene>
<dbReference type="Pfam" id="PF13650">
    <property type="entry name" value="Asp_protease_2"/>
    <property type="match status" value="1"/>
</dbReference>
<dbReference type="InterPro" id="IPR001969">
    <property type="entry name" value="Aspartic_peptidase_AS"/>
</dbReference>
<proteinExistence type="predicted"/>
<comment type="caution">
    <text evidence="2">The sequence shown here is derived from an EMBL/GenBank/DDBJ whole genome shotgun (WGS) entry which is preliminary data.</text>
</comment>
<dbReference type="CDD" id="cd00303">
    <property type="entry name" value="retropepsin_like"/>
    <property type="match status" value="1"/>
</dbReference>
<dbReference type="Pfam" id="PF03564">
    <property type="entry name" value="DUF1759"/>
    <property type="match status" value="1"/>
</dbReference>
<dbReference type="Proteomes" id="UP000735302">
    <property type="component" value="Unassembled WGS sequence"/>
</dbReference>
<feature type="region of interest" description="Disordered" evidence="1">
    <location>
        <begin position="269"/>
        <end position="308"/>
    </location>
</feature>
<accession>A0AAV3Z7E5</accession>
<protein>
    <submittedName>
        <fullName evidence="2">Gypsy retrotransposon integrase-like protein 1</fullName>
    </submittedName>
</protein>
<dbReference type="PANTHER" id="PTHR47331">
    <property type="entry name" value="PHD-TYPE DOMAIN-CONTAINING PROTEIN"/>
    <property type="match status" value="1"/>
</dbReference>
<sequence length="992" mass="111500">MAEKKLKAQAKTNLTRATSSLQEVLELGSENVTLERLEFLVSDFELKLRSFNEKQSAFELTFDSEEEMNIEIESGNSYRSEKTNILIKVKELINNVKNAASEKASDQSSASVSGDSFTKNKYVNLPRLQLPKLGGDILEFQEFWDQFTAIIDNREDISDVNKFSYLQSLLLGNARSCLQGLALTAVNYDTAKEILLRRFGRSEKVIVAHIQKLLNISAKATLWEIYEQVQLPHGVRLEWDKTGEGKEGDVEYLLNFLYEEIQRRERSSQLDLAADRSSTSGKSEVRKKSPKTTGSGLIASGGDTSSSNKKCGFCSQPHYSDKCPSIKGLSADQRKVKSMKLCFKCLSTKHSARSCQKTCFFCRGPHHSTLHRHQDQFSAGGSAQFRDSRHPVQQHPRDQHQLGSPNSPPFIPGSYRAAGTHLPAPSQNRTDTHHACYSQSSARGKSTLMQVIQTRVDGHQINILFDSGSDFSYIREDTAIKLNLPKVGYQCTTISAFGGTMHKDQQHKVFNIKIGGVDMNLLCLKTITQPLYRPPVPVEELSAFKHLPFHDSLSYESGFCIDVLVGLDFYHELMGRQSVHAGNGLVAQETKLGWMVSGSYPCIRSAKKNVKAALFSCSHEPSEENIRRLWELDSIGILGDNGEIPESIVFKEFKKKVSISNGSSPFILNAVIKLHLERYEKDRTIAELMTNLYVDDWLTGSDCEDELLGMMARSKEVLQQGGFPLTKWTSNSSKVREILHRPFTDPDETVQKILGLTWCTGEDCFKFEIAPQQFQGGIQAWVVGLEEISNWKIPRRLRAGNWKDMKWAELIVFVDANEKAYGTCIYLKSTDEQSTQTKLVAAKVRVAPLKKATLPRLEMLSALLGTRLLKFVREALELPPHTPYTCFTDSKIAQAWIRGDPCRWKQFVRNRVEEIQSATNPACWHHCPGKENPADLLTRGVKASFLIMSELWLHGPGETCSEISDEELEVSESDEIALEKETRQNAMLVAPS</sequence>
<dbReference type="InterPro" id="IPR005312">
    <property type="entry name" value="DUF1759"/>
</dbReference>
<dbReference type="Gene3D" id="2.40.70.10">
    <property type="entry name" value="Acid Proteases"/>
    <property type="match status" value="1"/>
</dbReference>
<dbReference type="PANTHER" id="PTHR47331:SF5">
    <property type="entry name" value="RIBONUCLEASE H"/>
    <property type="match status" value="1"/>
</dbReference>
<evidence type="ECO:0000313" key="2">
    <source>
        <dbReference type="EMBL" id="GFN91429.1"/>
    </source>
</evidence>
<dbReference type="InterPro" id="IPR021109">
    <property type="entry name" value="Peptidase_aspartic_dom_sf"/>
</dbReference>
<evidence type="ECO:0000313" key="3">
    <source>
        <dbReference type="Proteomes" id="UP000735302"/>
    </source>
</evidence>
<dbReference type="InterPro" id="IPR008042">
    <property type="entry name" value="Retrotrans_Pao"/>
</dbReference>
<feature type="region of interest" description="Disordered" evidence="1">
    <location>
        <begin position="373"/>
        <end position="441"/>
    </location>
</feature>
<dbReference type="GO" id="GO:0004190">
    <property type="term" value="F:aspartic-type endopeptidase activity"/>
    <property type="evidence" value="ECO:0007669"/>
    <property type="project" value="InterPro"/>
</dbReference>
<dbReference type="GO" id="GO:0006508">
    <property type="term" value="P:proteolysis"/>
    <property type="evidence" value="ECO:0007669"/>
    <property type="project" value="InterPro"/>
</dbReference>
<dbReference type="PROSITE" id="PS00141">
    <property type="entry name" value="ASP_PROTEASE"/>
    <property type="match status" value="1"/>
</dbReference>
<name>A0AAV3Z7E5_9GAST</name>
<keyword evidence="3" id="KW-1185">Reference proteome</keyword>
<dbReference type="SUPFAM" id="SSF50630">
    <property type="entry name" value="Acid proteases"/>
    <property type="match status" value="1"/>
</dbReference>
<feature type="compositionally biased region" description="Basic and acidic residues" evidence="1">
    <location>
        <begin position="386"/>
        <end position="400"/>
    </location>
</feature>
<dbReference type="Pfam" id="PF05380">
    <property type="entry name" value="Peptidase_A17"/>
    <property type="match status" value="1"/>
</dbReference>
<dbReference type="EMBL" id="BLXT01002143">
    <property type="protein sequence ID" value="GFN91429.1"/>
    <property type="molecule type" value="Genomic_DNA"/>
</dbReference>
<dbReference type="AlphaFoldDB" id="A0AAV3Z7E5"/>
<organism evidence="2 3">
    <name type="scientific">Plakobranchus ocellatus</name>
    <dbReference type="NCBI Taxonomy" id="259542"/>
    <lineage>
        <taxon>Eukaryota</taxon>
        <taxon>Metazoa</taxon>
        <taxon>Spiralia</taxon>
        <taxon>Lophotrochozoa</taxon>
        <taxon>Mollusca</taxon>
        <taxon>Gastropoda</taxon>
        <taxon>Heterobranchia</taxon>
        <taxon>Euthyneura</taxon>
        <taxon>Panpulmonata</taxon>
        <taxon>Sacoglossa</taxon>
        <taxon>Placobranchoidea</taxon>
        <taxon>Plakobranchidae</taxon>
        <taxon>Plakobranchus</taxon>
    </lineage>
</organism>